<feature type="transmembrane region" description="Helical" evidence="2">
    <location>
        <begin position="669"/>
        <end position="688"/>
    </location>
</feature>
<dbReference type="Proteomes" id="UP000248798">
    <property type="component" value="Unassembled WGS sequence"/>
</dbReference>
<feature type="transmembrane region" description="Helical" evidence="2">
    <location>
        <begin position="967"/>
        <end position="987"/>
    </location>
</feature>
<dbReference type="PANTHER" id="PTHR38434:SF1">
    <property type="entry name" value="BLL2549 PROTEIN"/>
    <property type="match status" value="1"/>
</dbReference>
<feature type="transmembrane region" description="Helical" evidence="2">
    <location>
        <begin position="573"/>
        <end position="597"/>
    </location>
</feature>
<keyword evidence="6" id="KW-1185">Reference proteome</keyword>
<feature type="transmembrane region" description="Helical" evidence="2">
    <location>
        <begin position="643"/>
        <end position="662"/>
    </location>
</feature>
<accession>A0A328FHF5</accession>
<feature type="transmembrane region" description="Helical" evidence="2">
    <location>
        <begin position="694"/>
        <end position="715"/>
    </location>
</feature>
<evidence type="ECO:0000313" key="3">
    <source>
        <dbReference type="EMBL" id="QBH13024.1"/>
    </source>
</evidence>
<feature type="transmembrane region" description="Helical" evidence="2">
    <location>
        <begin position="618"/>
        <end position="637"/>
    </location>
</feature>
<feature type="transmembrane region" description="Helical" evidence="2">
    <location>
        <begin position="838"/>
        <end position="856"/>
    </location>
</feature>
<feature type="transmembrane region" description="Helical" evidence="2">
    <location>
        <begin position="357"/>
        <end position="374"/>
    </location>
</feature>
<dbReference type="Proteomes" id="UP000293902">
    <property type="component" value="Chromosome"/>
</dbReference>
<dbReference type="InterPro" id="IPR019286">
    <property type="entry name" value="DUF2339_TM"/>
</dbReference>
<feature type="transmembrane region" description="Helical" evidence="2">
    <location>
        <begin position="411"/>
        <end position="429"/>
    </location>
</feature>
<keyword evidence="2" id="KW-1133">Transmembrane helix</keyword>
<feature type="transmembrane region" description="Helical" evidence="2">
    <location>
        <begin position="330"/>
        <end position="351"/>
    </location>
</feature>
<feature type="coiled-coil region" evidence="1">
    <location>
        <begin position="17"/>
        <end position="58"/>
    </location>
</feature>
<feature type="transmembrane region" description="Helical" evidence="2">
    <location>
        <begin position="497"/>
        <end position="515"/>
    </location>
</feature>
<gene>
    <name evidence="4" type="ORF">DO021_00880</name>
    <name evidence="3" type="ORF">EYB58_08895</name>
</gene>
<feature type="transmembrane region" description="Helical" evidence="2">
    <location>
        <begin position="1121"/>
        <end position="1145"/>
    </location>
</feature>
<feature type="transmembrane region" description="Helical" evidence="2">
    <location>
        <begin position="259"/>
        <end position="277"/>
    </location>
</feature>
<feature type="transmembrane region" description="Helical" evidence="2">
    <location>
        <begin position="305"/>
        <end position="323"/>
    </location>
</feature>
<feature type="transmembrane region" description="Helical" evidence="2">
    <location>
        <begin position="937"/>
        <end position="955"/>
    </location>
</feature>
<feature type="transmembrane region" description="Helical" evidence="2">
    <location>
        <begin position="548"/>
        <end position="567"/>
    </location>
</feature>
<evidence type="ECO:0000313" key="6">
    <source>
        <dbReference type="Proteomes" id="UP000293902"/>
    </source>
</evidence>
<feature type="transmembrane region" description="Helical" evidence="2">
    <location>
        <begin position="386"/>
        <end position="405"/>
    </location>
</feature>
<keyword evidence="2" id="KW-0472">Membrane</keyword>
<dbReference type="PANTHER" id="PTHR38434">
    <property type="entry name" value="BLL2549 PROTEIN"/>
    <property type="match status" value="1"/>
</dbReference>
<dbReference type="Pfam" id="PF10101">
    <property type="entry name" value="DUF2339"/>
    <property type="match status" value="2"/>
</dbReference>
<feature type="transmembrane region" description="Helical" evidence="2">
    <location>
        <begin position="172"/>
        <end position="189"/>
    </location>
</feature>
<keyword evidence="1" id="KW-0175">Coiled coil</keyword>
<feature type="transmembrane region" description="Helical" evidence="2">
    <location>
        <begin position="904"/>
        <end position="925"/>
    </location>
</feature>
<feature type="transmembrane region" description="Helical" evidence="2">
    <location>
        <begin position="727"/>
        <end position="745"/>
    </location>
</feature>
<organism evidence="4 5">
    <name type="scientific">Desulfobacter hydrogenophilus</name>
    <dbReference type="NCBI Taxonomy" id="2291"/>
    <lineage>
        <taxon>Bacteria</taxon>
        <taxon>Pseudomonadati</taxon>
        <taxon>Thermodesulfobacteriota</taxon>
        <taxon>Desulfobacteria</taxon>
        <taxon>Desulfobacterales</taxon>
        <taxon>Desulfobacteraceae</taxon>
        <taxon>Desulfobacter</taxon>
    </lineage>
</organism>
<feature type="transmembrane region" description="Helical" evidence="2">
    <location>
        <begin position="229"/>
        <end position="252"/>
    </location>
</feature>
<feature type="transmembrane region" description="Helical" evidence="2">
    <location>
        <begin position="1256"/>
        <end position="1273"/>
    </location>
</feature>
<dbReference type="OrthoDB" id="5422830at2"/>
<name>A0A328FHF5_9BACT</name>
<reference evidence="4 5" key="1">
    <citation type="submission" date="2018-06" db="EMBL/GenBank/DDBJ databases">
        <title>Complete Genome Sequence of Desulfobacter hydrogenophilus (DSM3380).</title>
        <authorList>
            <person name="Marietou A."/>
            <person name="Schreiber L."/>
            <person name="Marshall I."/>
            <person name="Jorgensen B."/>
        </authorList>
    </citation>
    <scope>NUCLEOTIDE SEQUENCE [LARGE SCALE GENOMIC DNA]</scope>
    <source>
        <strain evidence="4 5">DSM 3380</strain>
    </source>
</reference>
<sequence>MYFLFLFLVVVTVGVQLSNLKQSNRELEKKLRGLEDKFDRLNNTVQTLKAEKSTASRDTAAPDDTTVELTVETKETIVPPGGASDISEPWPRPDYDFSPVQGGIKTDPLPSKAQSVKQPSAKPDKKAVPYIPPAALKAPESNRSVSKYPGVSLGQRISRLNINWELFTGARLFAWVGGVAAFICIGLLFKHSIEKNWIPPAARLAFGALLGAGLILASEKFKEVRLKIFRHSLTATGIGVLYIVIFTATLYYDYLPVMAGFAMLALVSAAAFVLAVYQKGLTVSVLGAIGAYVTPLMINTGSGNLTGLFIYLAVVNIALYLVSEKLNSTALLLTGTTGTLVTLGLAVLNLFTQTSGSTIAGIWAANLILFTVFLRHQGLNPVERKPVFWSGCVLYLSSVAMVLLLTMEKPGWHPLMLLTIAMICAIVLATKNKGWIKAFIPFSCITFIAAVIWVVTRFDATDFSFSYVLILVYGAAGCLGPVALVMKFGKTGPVLQWFKVFPVALALMCLTGLILNPMCAFYFWPMMLGIQMLGLFVSLIFRAVIQVFLLLAIFVVGAIFWMIHIPADAMGAAFFIFILGAGSILLAGILVMAVQLPRILAAIKMAPRETSGAMIPEKWLSAAPVAGVFILIGFSFFVSHPHFPHMGMATLACFLIIAVFFARRTQFQPVAVVALMGAAAAQATWVLNTSQPETVILAGVWWSGSLFVAALVAPWQFFKQIEHWKHLWNIWAVYEVLQAIFFFYSVKHAFYTPWADWCPMLMIAAKLWPVARLLRQLPEKAHRNSILAFHGGALLFYVSVLPVLVLSHGWIGLALVLEATALLWLNTRIVHPGLPKTAVIMAPAGLLWLLISLPQLKGLENLPVLNPAIFALALAVAALGAGVRFAKGGDQKVWRMDAPDFFRWLSIGSGFYLMNLIIADIFAGPDQKFRVMPGADFIQAAVYCLSWAGAGAMLWRMARFPIAMRLSGLGLLAAGACWLLSLPFLLGSSVAQMAPFSNLGLLAFILLSVILYFSCSVNAGATFDDVAKKVILAGFITALFMAFQLASGTIFQAGQAFTLFFAFTLNQEIVSTLGFAGFGLGLLLWKKGLDTPFRMAGLVLITVALVRSLGFPFRFGRQFTAMMPLVNVPTLMYAILLALLVFVLYKNPKQRWPVSRVSARQFMGVALAATAFAVMNIEIAACLGHPGETFSLLASGNYMKLLAYSIGWMVFAIALLVTGIRFSLPLCRWVATGLICITVVKVFIADTAKLDMGYKIASFSILSLGLFFVAYLYQKFISDEPQKRKQNNSQ</sequence>
<keyword evidence="2" id="KW-0812">Transmembrane</keyword>
<dbReference type="EMBL" id="CP036313">
    <property type="protein sequence ID" value="QBH13024.1"/>
    <property type="molecule type" value="Genomic_DNA"/>
</dbReference>
<reference evidence="3 6" key="2">
    <citation type="submission" date="2019-02" db="EMBL/GenBank/DDBJ databases">
        <title>Complete genome sequence of Desulfobacter hydrogenophilus AcRS1.</title>
        <authorList>
            <person name="Marietou A."/>
            <person name="Lund M.B."/>
            <person name="Marshall I.P.G."/>
            <person name="Schreiber L."/>
            <person name="Jorgensen B."/>
        </authorList>
    </citation>
    <scope>NUCLEOTIDE SEQUENCE [LARGE SCALE GENOMIC DNA]</scope>
    <source>
        <strain evidence="3 6">AcRS1</strain>
    </source>
</reference>
<feature type="transmembrane region" description="Helical" evidence="2">
    <location>
        <begin position="999"/>
        <end position="1023"/>
    </location>
</feature>
<feature type="transmembrane region" description="Helical" evidence="2">
    <location>
        <begin position="467"/>
        <end position="485"/>
    </location>
</feature>
<proteinExistence type="predicted"/>
<dbReference type="RefSeq" id="WP_111952728.1">
    <property type="nucleotide sequence ID" value="NZ_CP036313.1"/>
</dbReference>
<protein>
    <submittedName>
        <fullName evidence="3">DUF2339 domain-containing protein</fullName>
    </submittedName>
</protein>
<evidence type="ECO:0000313" key="5">
    <source>
        <dbReference type="Proteomes" id="UP000248798"/>
    </source>
</evidence>
<feature type="transmembrane region" description="Helical" evidence="2">
    <location>
        <begin position="436"/>
        <end position="455"/>
    </location>
</feature>
<feature type="transmembrane region" description="Helical" evidence="2">
    <location>
        <begin position="1201"/>
        <end position="1219"/>
    </location>
</feature>
<feature type="transmembrane region" description="Helical" evidence="2">
    <location>
        <begin position="1030"/>
        <end position="1051"/>
    </location>
</feature>
<evidence type="ECO:0000256" key="1">
    <source>
        <dbReference type="SAM" id="Coils"/>
    </source>
</evidence>
<feature type="transmembrane region" description="Helical" evidence="2">
    <location>
        <begin position="1097"/>
        <end position="1115"/>
    </location>
</feature>
<feature type="transmembrane region" description="Helical" evidence="2">
    <location>
        <begin position="1157"/>
        <end position="1181"/>
    </location>
</feature>
<evidence type="ECO:0000313" key="4">
    <source>
        <dbReference type="EMBL" id="RAM04008.1"/>
    </source>
</evidence>
<dbReference type="EMBL" id="QLNI01000001">
    <property type="protein sequence ID" value="RAM04008.1"/>
    <property type="molecule type" value="Genomic_DNA"/>
</dbReference>
<feature type="transmembrane region" description="Helical" evidence="2">
    <location>
        <begin position="1226"/>
        <end position="1244"/>
    </location>
</feature>
<feature type="transmembrane region" description="Helical" evidence="2">
    <location>
        <begin position="862"/>
        <end position="883"/>
    </location>
</feature>
<feature type="transmembrane region" description="Helical" evidence="2">
    <location>
        <begin position="1057"/>
        <end position="1085"/>
    </location>
</feature>
<evidence type="ECO:0000256" key="2">
    <source>
        <dbReference type="SAM" id="Phobius"/>
    </source>
</evidence>